<evidence type="ECO:0000313" key="2">
    <source>
        <dbReference type="Proteomes" id="UP000886501"/>
    </source>
</evidence>
<reference evidence="1" key="1">
    <citation type="submission" date="2019-10" db="EMBL/GenBank/DDBJ databases">
        <authorList>
            <consortium name="DOE Joint Genome Institute"/>
            <person name="Kuo A."/>
            <person name="Miyauchi S."/>
            <person name="Kiss E."/>
            <person name="Drula E."/>
            <person name="Kohler A."/>
            <person name="Sanchez-Garcia M."/>
            <person name="Andreopoulos B."/>
            <person name="Barry K.W."/>
            <person name="Bonito G."/>
            <person name="Buee M."/>
            <person name="Carver A."/>
            <person name="Chen C."/>
            <person name="Cichocki N."/>
            <person name="Clum A."/>
            <person name="Culley D."/>
            <person name="Crous P.W."/>
            <person name="Fauchery L."/>
            <person name="Girlanda M."/>
            <person name="Hayes R."/>
            <person name="Keri Z."/>
            <person name="Labutti K."/>
            <person name="Lipzen A."/>
            <person name="Lombard V."/>
            <person name="Magnuson J."/>
            <person name="Maillard F."/>
            <person name="Morin E."/>
            <person name="Murat C."/>
            <person name="Nolan M."/>
            <person name="Ohm R."/>
            <person name="Pangilinan J."/>
            <person name="Pereira M."/>
            <person name="Perotto S."/>
            <person name="Peter M."/>
            <person name="Riley R."/>
            <person name="Sitrit Y."/>
            <person name="Stielow B."/>
            <person name="Szollosi G."/>
            <person name="Zifcakova L."/>
            <person name="Stursova M."/>
            <person name="Spatafora J.W."/>
            <person name="Tedersoo L."/>
            <person name="Vaario L.-M."/>
            <person name="Yamada A."/>
            <person name="Yan M."/>
            <person name="Wang P."/>
            <person name="Xu J."/>
            <person name="Bruns T."/>
            <person name="Baldrian P."/>
            <person name="Vilgalys R."/>
            <person name="Henrissat B."/>
            <person name="Grigoriev I.V."/>
            <person name="Hibbett D."/>
            <person name="Nagy L.G."/>
            <person name="Martin F.M."/>
        </authorList>
    </citation>
    <scope>NUCLEOTIDE SEQUENCE</scope>
    <source>
        <strain evidence="1">P2</strain>
    </source>
</reference>
<name>A0ACB6ZDF0_THEGA</name>
<evidence type="ECO:0000313" key="1">
    <source>
        <dbReference type="EMBL" id="KAF9647612.1"/>
    </source>
</evidence>
<dbReference type="Proteomes" id="UP000886501">
    <property type="component" value="Unassembled WGS sequence"/>
</dbReference>
<sequence>MAPQPSSLAQSNGATGTTTSVQVALRIRPSNNHDLATIPPRFQRAIVHAVSTTSVSVDSLSVNSAPTSTPSTAQTIASKKQQFTFDQVHGPSTTQHAIFTSTTNPLISRFLEGFNCTILAYGQTSSGKTHTMTGIDLDADPTNPENGMGIIPRAVATIFSRAREHREERAGAWSFGLRGSFIEIYNEDLLDLLADEHSAGGRREVQIREDKHGNIIWDGLREVNVKNTSEVMNLLRKGTSIRRTNETDMNAQSSRSHAIFSLTLTQKKYVGSNPLPPPRSPSPLPPGGPGRSPSRLVRPGSMIATPSNRVSSPTFGRPSTPGFSSAMNRSSLQGSSLRPPSSLGFHHADREPAEPITPGGDGDWVTVVSKFHFVDLAGSERLKRTAAQGDRIKEGISINSGLLALGNVISALGDPSRVKSHTASYVPYRDSKLTRLLQDSLGGNAHTLMIACVSPTEWNAAETINTLKYANRARNIKNRAVVNEREEGWDDVEWLQNMVTRLRKELKELKVLKEGGLAIPTDSSAPTSFRFGHTPASSIATITSSESHTTPASGRMLAQMAELQNNYEDLREQFTQRTEELTRLRRQLAEKTAKSPNTTGQMNRYEEIVGPVIEEYEKTISAMEAELSLNRAALRHTNEMYDEKEEELTVLQERHSATEMYVEELRNRAARLTEREASTEAYVRDLEERLKRYDESNLSSSESIGSLKREVAQYKDAETHSAQYIADLEARLLRADESVLDLQQAVECLEKDAERRREEVEVLQSRLTSLAKDGQSWRDDLEEREERLKDLEKKMIELETKKNDAAEERARLGGIVEEVAKARRSLQLPKGVMVNGNGSGFESVGSSRPETPLSTAPPSEISQTIVEGSADAQLITLQQTHTATLADLSTVTAKYRDALREIHDLSSQVEELKLSQGLAASESPERNGSLDPLSRNASGLARKKPVRNMSESSGNRRLFFRHAASAESLHSRSLSQSQSLSQELSSAKSRKHSFSSSHGSNSPISHSPSSSFSSRPSLSISVPHPANLLNGTNGAGGSAGGTSKSAASLEKEIIRLQDVLKEREAEIVLLEESLRATESKANNFPTPSRVEANGSVIAPPLLRVESGESDEFVTPINGHPDYEGTSGRSTPISSSPIPPANLSPKTINQFRAIRRSLDFGGLIRSDGEDSAPPLGQDNLLGRFNELMRSMAQKESTHKEVVDDLNGQLSQIRKQHDELQTLSRDQIHNISAEIEAIGSKHTEALVKLEEVAEREAKLVESLRKAEDVHAAETEALRAEHAQALRLKEAEVDDLINRLKAEHEETLLEQLAILATDLEKAHQDHAEAFGKLRAEHEAESKRRSEEIKELLAKEKQTHEEALTAALASHTSATSLKESQYVTVQKRLGDVEEALRTAELEHVAALERVATDHAATLKAKEVELSETIAKTEEEYYNALTKLRQDHSEAIERQARESSIALERLKEEHASQLRVAEIAKEGSLSESQTTQERAIRELREAHSQAVSQKEANFAHDLERLKADHEKVLSSTIEFRTSILEKARSDHAVALAKLQAESQAESMRLGKLVEDAKAGLATFERQAAEKLEATQKEAAEQQVLILQEVERGHEHAISQLKASHQTILQEAESKALNEQTKLRQSHLQKIERLESEHGVVLAELKATLLASYTQDRQDFEAEAERQQRSLTNAHTSHISELESNHSLAFSEAEERFKNERSALADAHSRELESLAAKHRLTLVDADNQRAQERAELTKSHEVAVAQFLSDQQSTAESMQLALAASKDQHFQAIEELRSEYNENLSREREKWRASLVELKVRHDQELNSLTEELAALRSSSTETVSLREQHSQDLAIKDSELSSVRSELQDTRAERDDLALKLSRLRDQLEKASLEQSVFLKEAAKRQSLAEELEKHRSVLAETQEWLQKVKDEKDAIQLEKSKQEALLRDLQAQITRSPSPPNATPRSRQTAIPPAKPPPPTPPPSIPPPPAPRPDAISTASPLTTINSMSSRELNLDSPATPATSLASSLQDSLIPAVDPKLLQQFDQQTKMIGEQAAMIKTLNKQLTHCESDLQTHIDEVSRLENSLADSEKNLRKARMHATELARERDSLNGQMASVRNELEEAKREVTLVRRSVVEEKQSLENRLDEERRAKERVRAQLDSRMEELQKRKSKFVCL</sequence>
<keyword evidence="2" id="KW-1185">Reference proteome</keyword>
<accession>A0ACB6ZDF0</accession>
<proteinExistence type="predicted"/>
<dbReference type="EMBL" id="MU118030">
    <property type="protein sequence ID" value="KAF9647612.1"/>
    <property type="molecule type" value="Genomic_DNA"/>
</dbReference>
<reference evidence="1" key="2">
    <citation type="journal article" date="2020" name="Nat. Commun.">
        <title>Large-scale genome sequencing of mycorrhizal fungi provides insights into the early evolution of symbiotic traits.</title>
        <authorList>
            <person name="Miyauchi S."/>
            <person name="Kiss E."/>
            <person name="Kuo A."/>
            <person name="Drula E."/>
            <person name="Kohler A."/>
            <person name="Sanchez-Garcia M."/>
            <person name="Morin E."/>
            <person name="Andreopoulos B."/>
            <person name="Barry K.W."/>
            <person name="Bonito G."/>
            <person name="Buee M."/>
            <person name="Carver A."/>
            <person name="Chen C."/>
            <person name="Cichocki N."/>
            <person name="Clum A."/>
            <person name="Culley D."/>
            <person name="Crous P.W."/>
            <person name="Fauchery L."/>
            <person name="Girlanda M."/>
            <person name="Hayes R.D."/>
            <person name="Keri Z."/>
            <person name="LaButti K."/>
            <person name="Lipzen A."/>
            <person name="Lombard V."/>
            <person name="Magnuson J."/>
            <person name="Maillard F."/>
            <person name="Murat C."/>
            <person name="Nolan M."/>
            <person name="Ohm R.A."/>
            <person name="Pangilinan J."/>
            <person name="Pereira M.F."/>
            <person name="Perotto S."/>
            <person name="Peter M."/>
            <person name="Pfister S."/>
            <person name="Riley R."/>
            <person name="Sitrit Y."/>
            <person name="Stielow J.B."/>
            <person name="Szollosi G."/>
            <person name="Zifcakova L."/>
            <person name="Stursova M."/>
            <person name="Spatafora J.W."/>
            <person name="Tedersoo L."/>
            <person name="Vaario L.M."/>
            <person name="Yamada A."/>
            <person name="Yan M."/>
            <person name="Wang P."/>
            <person name="Xu J."/>
            <person name="Bruns T."/>
            <person name="Baldrian P."/>
            <person name="Vilgalys R."/>
            <person name="Dunand C."/>
            <person name="Henrissat B."/>
            <person name="Grigoriev I.V."/>
            <person name="Hibbett D."/>
            <person name="Nagy L.G."/>
            <person name="Martin F.M."/>
        </authorList>
    </citation>
    <scope>NUCLEOTIDE SEQUENCE</scope>
    <source>
        <strain evidence="1">P2</strain>
    </source>
</reference>
<protein>
    <submittedName>
        <fullName evidence="1">Kinesin-domain-containing protein</fullName>
    </submittedName>
</protein>
<gene>
    <name evidence="1" type="ORF">BDM02DRAFT_3156079</name>
</gene>
<comment type="caution">
    <text evidence="1">The sequence shown here is derived from an EMBL/GenBank/DDBJ whole genome shotgun (WGS) entry which is preliminary data.</text>
</comment>
<organism evidence="1 2">
    <name type="scientific">Thelephora ganbajun</name>
    <name type="common">Ganba fungus</name>
    <dbReference type="NCBI Taxonomy" id="370292"/>
    <lineage>
        <taxon>Eukaryota</taxon>
        <taxon>Fungi</taxon>
        <taxon>Dikarya</taxon>
        <taxon>Basidiomycota</taxon>
        <taxon>Agaricomycotina</taxon>
        <taxon>Agaricomycetes</taxon>
        <taxon>Thelephorales</taxon>
        <taxon>Thelephoraceae</taxon>
        <taxon>Thelephora</taxon>
    </lineage>
</organism>